<evidence type="ECO:0000313" key="5">
    <source>
        <dbReference type="Proteomes" id="UP000655094"/>
    </source>
</evidence>
<keyword evidence="3" id="KW-0472">Membrane</keyword>
<dbReference type="PANTHER" id="PTHR32196">
    <property type="entry name" value="ABC TRANSPORTER PERMEASE PROTEIN YPHD-RELATED-RELATED"/>
    <property type="match status" value="1"/>
</dbReference>
<protein>
    <recommendedName>
        <fullName evidence="6">Ribose ABC transporter permease RbsC</fullName>
    </recommendedName>
</protein>
<keyword evidence="2" id="KW-1003">Cell membrane</keyword>
<dbReference type="AlphaFoldDB" id="A0A919HT60"/>
<evidence type="ECO:0000256" key="1">
    <source>
        <dbReference type="ARBA" id="ARBA00022448"/>
    </source>
</evidence>
<proteinExistence type="predicted"/>
<dbReference type="GO" id="GO:0005886">
    <property type="term" value="C:plasma membrane"/>
    <property type="evidence" value="ECO:0007669"/>
    <property type="project" value="TreeGrafter"/>
</dbReference>
<dbReference type="EMBL" id="BNFF01000001">
    <property type="protein sequence ID" value="GHK53415.1"/>
    <property type="molecule type" value="Genomic_DNA"/>
</dbReference>
<accession>A0A919HT60</accession>
<dbReference type="Proteomes" id="UP000655094">
    <property type="component" value="Unassembled WGS sequence"/>
</dbReference>
<dbReference type="PANTHER" id="PTHR32196:SF21">
    <property type="entry name" value="ABC TRANSPORTER PERMEASE PROTEIN YPHD-RELATED"/>
    <property type="match status" value="1"/>
</dbReference>
<evidence type="ECO:0000256" key="3">
    <source>
        <dbReference type="SAM" id="Phobius"/>
    </source>
</evidence>
<reference evidence="4" key="1">
    <citation type="submission" date="2020-10" db="EMBL/GenBank/DDBJ databases">
        <title>Genome Sequence of ESBL Producing Zambian Clinical Strains.</title>
        <authorList>
            <person name="Shawa M."/>
            <person name="Furuta Y."/>
            <person name="Simbotwe M."/>
            <person name="Mulenga E."/>
            <person name="Mubanga M."/>
            <person name="Mulenga G."/>
            <person name="Kaile C."/>
            <person name="Zorigt T."/>
            <person name="Hang'ombe B."/>
            <person name="Higashi H."/>
        </authorList>
    </citation>
    <scope>NUCLEOTIDE SEQUENCE</scope>
    <source>
        <strain evidence="4">Zam_UTH_09</strain>
    </source>
</reference>
<feature type="transmembrane region" description="Helical" evidence="3">
    <location>
        <begin position="47"/>
        <end position="80"/>
    </location>
</feature>
<keyword evidence="1" id="KW-0813">Transport</keyword>
<keyword evidence="3" id="KW-1133">Transmembrane helix</keyword>
<keyword evidence="2" id="KW-0997">Cell inner membrane</keyword>
<evidence type="ECO:0000313" key="4">
    <source>
        <dbReference type="EMBL" id="GHK53415.1"/>
    </source>
</evidence>
<evidence type="ECO:0000256" key="2">
    <source>
        <dbReference type="ARBA" id="ARBA00022519"/>
    </source>
</evidence>
<organism evidence="4 5">
    <name type="scientific">Klebsiella pneumoniae</name>
    <dbReference type="NCBI Taxonomy" id="573"/>
    <lineage>
        <taxon>Bacteria</taxon>
        <taxon>Pseudomonadati</taxon>
        <taxon>Pseudomonadota</taxon>
        <taxon>Gammaproteobacteria</taxon>
        <taxon>Enterobacterales</taxon>
        <taxon>Enterobacteriaceae</taxon>
        <taxon>Klebsiella/Raoultella group</taxon>
        <taxon>Klebsiella</taxon>
        <taxon>Klebsiella pneumoniae complex</taxon>
    </lineage>
</organism>
<name>A0A919HT60_KLEPN</name>
<gene>
    <name evidence="4" type="ORF">KPZU09_31510</name>
</gene>
<keyword evidence="3" id="KW-0812">Transmembrane</keyword>
<evidence type="ECO:0008006" key="6">
    <source>
        <dbReference type="Google" id="ProtNLM"/>
    </source>
</evidence>
<comment type="caution">
    <text evidence="4">The sequence shown here is derived from an EMBL/GenBank/DDBJ whole genome shotgun (WGS) entry which is preliminary data.</text>
</comment>
<sequence length="84" mass="9209">MNQKYMIYMYLLKARTFIALLLVIAFFSVMVPNFLTASNLLIMTQHVAITGLLAIGMTLVILTGGIDLSVGAVAGSAAWWRVRC</sequence>